<dbReference type="Proteomes" id="UP001597112">
    <property type="component" value="Unassembled WGS sequence"/>
</dbReference>
<proteinExistence type="predicted"/>
<sequence>MNSLPYNLEASPHFLDFEFSSTGPKGEIRKIVRFTKMKIADASIEVYNIGFGDYNKAEDRIDDLIVTDNKDSDKVMASVTAAVMAFTDQRPEILVFAQGSTAARTRYYNMVIAYHHTSINAVFDIWGHHAGQWEVFKRNKPYTAILAKRK</sequence>
<gene>
    <name evidence="1" type="ORF">ACFQ21_10045</name>
</gene>
<dbReference type="InterPro" id="IPR053865">
    <property type="entry name" value="DUF6934"/>
</dbReference>
<keyword evidence="2" id="KW-1185">Reference proteome</keyword>
<protein>
    <submittedName>
        <fullName evidence="1">DUF6934 family protein</fullName>
    </submittedName>
</protein>
<dbReference type="Pfam" id="PF22028">
    <property type="entry name" value="DUF6934"/>
    <property type="match status" value="1"/>
</dbReference>
<reference evidence="2" key="1">
    <citation type="journal article" date="2019" name="Int. J. Syst. Evol. Microbiol.">
        <title>The Global Catalogue of Microorganisms (GCM) 10K type strain sequencing project: providing services to taxonomists for standard genome sequencing and annotation.</title>
        <authorList>
            <consortium name="The Broad Institute Genomics Platform"/>
            <consortium name="The Broad Institute Genome Sequencing Center for Infectious Disease"/>
            <person name="Wu L."/>
            <person name="Ma J."/>
        </authorList>
    </citation>
    <scope>NUCLEOTIDE SEQUENCE [LARGE SCALE GENOMIC DNA]</scope>
    <source>
        <strain evidence="2">CCUG 58938</strain>
    </source>
</reference>
<evidence type="ECO:0000313" key="1">
    <source>
        <dbReference type="EMBL" id="MFD0999650.1"/>
    </source>
</evidence>
<organism evidence="1 2">
    <name type="scientific">Ohtaekwangia kribbensis</name>
    <dbReference type="NCBI Taxonomy" id="688913"/>
    <lineage>
        <taxon>Bacteria</taxon>
        <taxon>Pseudomonadati</taxon>
        <taxon>Bacteroidota</taxon>
        <taxon>Cytophagia</taxon>
        <taxon>Cytophagales</taxon>
        <taxon>Fulvivirgaceae</taxon>
        <taxon>Ohtaekwangia</taxon>
    </lineage>
</organism>
<name>A0ABW3K0Y3_9BACT</name>
<evidence type="ECO:0000313" key="2">
    <source>
        <dbReference type="Proteomes" id="UP001597112"/>
    </source>
</evidence>
<accession>A0ABW3K0Y3</accession>
<comment type="caution">
    <text evidence="1">The sequence shown here is derived from an EMBL/GenBank/DDBJ whole genome shotgun (WGS) entry which is preliminary data.</text>
</comment>
<dbReference type="EMBL" id="JBHTKA010000002">
    <property type="protein sequence ID" value="MFD0999650.1"/>
    <property type="molecule type" value="Genomic_DNA"/>
</dbReference>
<dbReference type="RefSeq" id="WP_377578521.1">
    <property type="nucleotide sequence ID" value="NZ_JBHTKA010000002.1"/>
</dbReference>